<dbReference type="Proteomes" id="UP000694569">
    <property type="component" value="Unplaced"/>
</dbReference>
<protein>
    <recommendedName>
        <fullName evidence="7">ADP-ribosylation factor</fullName>
    </recommendedName>
</protein>
<dbReference type="GO" id="GO:0005525">
    <property type="term" value="F:GTP binding"/>
    <property type="evidence" value="ECO:0007669"/>
    <property type="project" value="UniProtKB-KW"/>
</dbReference>
<dbReference type="OrthoDB" id="2011769at2759"/>
<name>A0A8C5R4W9_9ANUR</name>
<dbReference type="SUPFAM" id="SSF52540">
    <property type="entry name" value="P-loop containing nucleoside triphosphate hydrolases"/>
    <property type="match status" value="1"/>
</dbReference>
<dbReference type="InterPro" id="IPR027417">
    <property type="entry name" value="P-loop_NTPase"/>
</dbReference>
<accession>A0A8C5R4W9</accession>
<evidence type="ECO:0000313" key="6">
    <source>
        <dbReference type="Proteomes" id="UP000694569"/>
    </source>
</evidence>
<evidence type="ECO:0000256" key="3">
    <source>
        <dbReference type="PIRSR" id="PIRSR606689-1"/>
    </source>
</evidence>
<dbReference type="GO" id="GO:0003924">
    <property type="term" value="F:GTPase activity"/>
    <property type="evidence" value="ECO:0007669"/>
    <property type="project" value="InterPro"/>
</dbReference>
<feature type="binding site" evidence="3">
    <location>
        <begin position="26"/>
        <end position="33"/>
    </location>
    <ligand>
        <name>GTP</name>
        <dbReference type="ChEBI" id="CHEBI:37565"/>
    </ligand>
</feature>
<evidence type="ECO:0000256" key="2">
    <source>
        <dbReference type="ARBA" id="ARBA00023134"/>
    </source>
</evidence>
<dbReference type="Ensembl" id="ENSLLET00000048628.1">
    <property type="protein sequence ID" value="ENSLLEP00000046781.1"/>
    <property type="gene ID" value="ENSLLEG00000029602.1"/>
</dbReference>
<reference evidence="5" key="2">
    <citation type="submission" date="2025-09" db="UniProtKB">
        <authorList>
            <consortium name="Ensembl"/>
        </authorList>
    </citation>
    <scope>IDENTIFICATION</scope>
</reference>
<evidence type="ECO:0000313" key="5">
    <source>
        <dbReference type="Ensembl" id="ENSLLEP00000046781.1"/>
    </source>
</evidence>
<keyword evidence="1 3" id="KW-0547">Nucleotide-binding</keyword>
<keyword evidence="2 3" id="KW-0342">GTP-binding</keyword>
<dbReference type="Gene3D" id="3.40.50.300">
    <property type="entry name" value="P-loop containing nucleotide triphosphate hydrolases"/>
    <property type="match status" value="1"/>
</dbReference>
<organism evidence="5 6">
    <name type="scientific">Leptobrachium leishanense</name>
    <name type="common">Leishan spiny toad</name>
    <dbReference type="NCBI Taxonomy" id="445787"/>
    <lineage>
        <taxon>Eukaryota</taxon>
        <taxon>Metazoa</taxon>
        <taxon>Chordata</taxon>
        <taxon>Craniata</taxon>
        <taxon>Vertebrata</taxon>
        <taxon>Euteleostomi</taxon>
        <taxon>Amphibia</taxon>
        <taxon>Batrachia</taxon>
        <taxon>Anura</taxon>
        <taxon>Pelobatoidea</taxon>
        <taxon>Megophryidae</taxon>
        <taxon>Leptobrachium</taxon>
    </lineage>
</organism>
<dbReference type="GO" id="GO:0046872">
    <property type="term" value="F:metal ion binding"/>
    <property type="evidence" value="ECO:0007669"/>
    <property type="project" value="UniProtKB-KW"/>
</dbReference>
<keyword evidence="4" id="KW-0479">Metal-binding</keyword>
<evidence type="ECO:0000256" key="1">
    <source>
        <dbReference type="ARBA" id="ARBA00022741"/>
    </source>
</evidence>
<feature type="binding site" evidence="4">
    <location>
        <position position="33"/>
    </location>
    <ligand>
        <name>Mg(2+)</name>
        <dbReference type="ChEBI" id="CHEBI:18420"/>
    </ligand>
</feature>
<dbReference type="Pfam" id="PF00025">
    <property type="entry name" value="Arf"/>
    <property type="match status" value="1"/>
</dbReference>
<dbReference type="PANTHER" id="PTHR11711">
    <property type="entry name" value="ADP RIBOSYLATION FACTOR-RELATED"/>
    <property type="match status" value="1"/>
</dbReference>
<evidence type="ECO:0008006" key="7">
    <source>
        <dbReference type="Google" id="ProtNLM"/>
    </source>
</evidence>
<evidence type="ECO:0000256" key="4">
    <source>
        <dbReference type="PIRSR" id="PIRSR606689-2"/>
    </source>
</evidence>
<dbReference type="AlphaFoldDB" id="A0A8C5R4W9"/>
<sequence length="82" mass="8920">MGGLGSRIQGFCGRTYAMNARVLMVGLDGAGKTTILYRLKLNKTVSTIPNISHRVETLDLTPEPKISHPNLGLEAWLSRGLI</sequence>
<keyword evidence="6" id="KW-1185">Reference proteome</keyword>
<dbReference type="InterPro" id="IPR006689">
    <property type="entry name" value="Small_GTPase_ARF/SAR"/>
</dbReference>
<dbReference type="InterPro" id="IPR024156">
    <property type="entry name" value="Small_GTPase_ARF"/>
</dbReference>
<proteinExistence type="predicted"/>
<keyword evidence="4" id="KW-0460">Magnesium</keyword>
<reference evidence="5" key="1">
    <citation type="submission" date="2025-08" db="UniProtKB">
        <authorList>
            <consortium name="Ensembl"/>
        </authorList>
    </citation>
    <scope>IDENTIFICATION</scope>
</reference>